<evidence type="ECO:0000313" key="4">
    <source>
        <dbReference type="EMBL" id="UYQ73286.1"/>
    </source>
</evidence>
<reference evidence="4" key="1">
    <citation type="submission" date="2022-10" db="EMBL/GenBank/DDBJ databases">
        <title>YIM 151497 complete genome.</title>
        <authorList>
            <person name="Chen X."/>
        </authorList>
    </citation>
    <scope>NUCLEOTIDE SEQUENCE</scope>
    <source>
        <strain evidence="4">YIM 151497</strain>
    </source>
</reference>
<keyword evidence="1" id="KW-0132">Cell division</keyword>
<dbReference type="InterPro" id="IPR058740">
    <property type="entry name" value="MurL_N"/>
</dbReference>
<dbReference type="Pfam" id="PF26298">
    <property type="entry name" value="MurL_epimerase_C"/>
    <property type="match status" value="1"/>
</dbReference>
<feature type="domain" description="MurL C-terminal" evidence="2">
    <location>
        <begin position="300"/>
        <end position="408"/>
    </location>
</feature>
<dbReference type="RefSeq" id="WP_264226875.1">
    <property type="nucleotide sequence ID" value="NZ_CP107716.1"/>
</dbReference>
<feature type="domain" description="MurL N-terminal" evidence="3">
    <location>
        <begin position="5"/>
        <end position="278"/>
    </location>
</feature>
<keyword evidence="1" id="KW-0133">Cell shape</keyword>
<comment type="catalytic activity">
    <reaction evidence="1">
        <text>UDP-N-acetyl-alpha-D-muramoyl-L-alanyl-L-glutamate + ATP + H2O = UDP-N-acetyl-alpha-D-muramoyl-L-alanyl-D-glutamate + AMP + diphosphate + H(+)</text>
        <dbReference type="Rhea" id="RHEA:58812"/>
        <dbReference type="ChEBI" id="CHEBI:15377"/>
        <dbReference type="ChEBI" id="CHEBI:15378"/>
        <dbReference type="ChEBI" id="CHEBI:30616"/>
        <dbReference type="ChEBI" id="CHEBI:33019"/>
        <dbReference type="ChEBI" id="CHEBI:83900"/>
        <dbReference type="ChEBI" id="CHEBI:142725"/>
        <dbReference type="ChEBI" id="CHEBI:456215"/>
        <dbReference type="EC" id="5.1.1.23"/>
    </reaction>
</comment>
<evidence type="ECO:0000313" key="5">
    <source>
        <dbReference type="Proteomes" id="UP001163882"/>
    </source>
</evidence>
<dbReference type="EMBL" id="CP107716">
    <property type="protein sequence ID" value="UYQ73286.1"/>
    <property type="molecule type" value="Genomic_DNA"/>
</dbReference>
<accession>A0ABY6IS42</accession>
<evidence type="ECO:0000256" key="1">
    <source>
        <dbReference type="HAMAP-Rule" id="MF_02209"/>
    </source>
</evidence>
<comment type="similarity">
    <text evidence="1">Belongs to the MurL family.</text>
</comment>
<keyword evidence="5" id="KW-1185">Reference proteome</keyword>
<keyword evidence="1" id="KW-0131">Cell cycle</keyword>
<gene>
    <name evidence="1" type="primary">murL</name>
    <name evidence="4" type="ORF">OF122_05855</name>
</gene>
<dbReference type="Pfam" id="PF26299">
    <property type="entry name" value="MurL_N"/>
    <property type="match status" value="1"/>
</dbReference>
<comment type="function">
    <text evidence="1">Cell wall formation. Catalyzes epimerization of the terminal L-glutamate in UDP-N-acetyl-alpha-D-muramoyl-L-alanyl-L-glutamate.</text>
</comment>
<keyword evidence="1" id="KW-0961">Cell wall biogenesis/degradation</keyword>
<dbReference type="InterPro" id="IPR043689">
    <property type="entry name" value="MurL"/>
</dbReference>
<organism evidence="4 5">
    <name type="scientific">Pelagibacterium flavum</name>
    <dbReference type="NCBI Taxonomy" id="2984530"/>
    <lineage>
        <taxon>Bacteria</taxon>
        <taxon>Pseudomonadati</taxon>
        <taxon>Pseudomonadota</taxon>
        <taxon>Alphaproteobacteria</taxon>
        <taxon>Hyphomicrobiales</taxon>
        <taxon>Devosiaceae</taxon>
        <taxon>Pelagibacterium</taxon>
    </lineage>
</organism>
<dbReference type="EC" id="5.1.1.23" evidence="1"/>
<dbReference type="Proteomes" id="UP001163882">
    <property type="component" value="Chromosome"/>
</dbReference>
<keyword evidence="1" id="KW-0413">Isomerase</keyword>
<proteinExistence type="inferred from homology"/>
<dbReference type="InterPro" id="IPR058741">
    <property type="entry name" value="MurL_C"/>
</dbReference>
<sequence length="444" mass="48961">MSQISFTIDAPVFDPSTGEARFGYRLADHAFVETLRFPLENLETARATTAAFATMLDLTAAVLGVSYFKLLAPFKIDASALALSQAQQAFVIDVYENGLGEFYARNDLKRFGRLTITADAPREDDTPPTLPARSLVLIGGGKDSLVSVQLLESAGTEMSLFAVNPKGPILSSTERSGLPFLTVERALDPEMIALSQKPGYYNGHVPSTAINSMIAALASLLYGYGNIVLSNERSASEGNVEFDGRQANHQYSKSIDFERDIRDVLSTATSGMLGYFSLLRPYSEARIAALFARTNRYDDVFSSCNRNFRLAGHDGPLWCGKCPKCHFVFLIFAPQMERSRLTAIFGQDVLDNPENIAPYRELTGLSGHKPWECVGEILEAAACLWRISDHRDWRDSAVVKALKPDLEAFYGPARLQSAYEEFMTDSTDHLIPEHIQNAIAPHAH</sequence>
<dbReference type="HAMAP" id="MF_02209">
    <property type="entry name" value="MurL"/>
    <property type="match status" value="1"/>
</dbReference>
<evidence type="ECO:0000259" key="2">
    <source>
        <dbReference type="Pfam" id="PF26298"/>
    </source>
</evidence>
<evidence type="ECO:0000259" key="3">
    <source>
        <dbReference type="Pfam" id="PF26299"/>
    </source>
</evidence>
<keyword evidence="1" id="KW-0573">Peptidoglycan synthesis</keyword>
<comment type="pathway">
    <text evidence="1">Cell wall biogenesis; peptidoglycan biosynthesis.</text>
</comment>
<protein>
    <recommendedName>
        <fullName evidence="1">UDP-N-acetyl-alpha-D-muramoyl-L-alanyl-L-glutamate epimerase</fullName>
        <ecNumber evidence="1">5.1.1.23</ecNumber>
    </recommendedName>
    <alternativeName>
        <fullName evidence="1">UDP-MurNAc-L-Ala-L-Glu epimerase</fullName>
    </alternativeName>
</protein>
<name>A0ABY6IS42_9HYPH</name>